<feature type="transmembrane region" description="Helical" evidence="7">
    <location>
        <begin position="12"/>
        <end position="34"/>
    </location>
</feature>
<dbReference type="PANTHER" id="PTHR30587">
    <property type="entry name" value="FLAGELLAR BIOSYNTHETIC PROTEIN FLIP"/>
    <property type="match status" value="1"/>
</dbReference>
<evidence type="ECO:0000256" key="7">
    <source>
        <dbReference type="RuleBase" id="RU362070"/>
    </source>
</evidence>
<organism evidence="8 9">
    <name type="scientific">Caulobacter rhizosphaerae</name>
    <dbReference type="NCBI Taxonomy" id="2010972"/>
    <lineage>
        <taxon>Bacteria</taxon>
        <taxon>Pseudomonadati</taxon>
        <taxon>Pseudomonadota</taxon>
        <taxon>Alphaproteobacteria</taxon>
        <taxon>Caulobacterales</taxon>
        <taxon>Caulobacteraceae</taxon>
        <taxon>Caulobacter</taxon>
    </lineage>
</organism>
<dbReference type="PROSITE" id="PS01061">
    <property type="entry name" value="FLIP_2"/>
    <property type="match status" value="1"/>
</dbReference>
<feature type="transmembrane region" description="Helical" evidence="7">
    <location>
        <begin position="200"/>
        <end position="219"/>
    </location>
</feature>
<feature type="transmembrane region" description="Helical" evidence="7">
    <location>
        <begin position="169"/>
        <end position="188"/>
    </location>
</feature>
<evidence type="ECO:0000256" key="1">
    <source>
        <dbReference type="ARBA" id="ARBA00004651"/>
    </source>
</evidence>
<evidence type="ECO:0000256" key="4">
    <source>
        <dbReference type="ARBA" id="ARBA00022692"/>
    </source>
</evidence>
<proteinExistence type="inferred from homology"/>
<dbReference type="RefSeq" id="WP_056756705.1">
    <property type="nucleotide sequence ID" value="NZ_BMLD01000001.1"/>
</dbReference>
<gene>
    <name evidence="8" type="ORF">J2800_003279</name>
</gene>
<dbReference type="NCBIfam" id="NF009438">
    <property type="entry name" value="PRK12797.1"/>
    <property type="match status" value="1"/>
</dbReference>
<feature type="transmembrane region" description="Helical" evidence="7">
    <location>
        <begin position="54"/>
        <end position="71"/>
    </location>
</feature>
<dbReference type="InterPro" id="IPR005838">
    <property type="entry name" value="T3SS_IM_P"/>
</dbReference>
<dbReference type="PROSITE" id="PS01060">
    <property type="entry name" value="FLIP_1"/>
    <property type="match status" value="1"/>
</dbReference>
<keyword evidence="6 7" id="KW-0472">Membrane</keyword>
<dbReference type="NCBIfam" id="TIGR01102">
    <property type="entry name" value="yscR"/>
    <property type="match status" value="1"/>
</dbReference>
<comment type="caution">
    <text evidence="8">The sequence shown here is derived from an EMBL/GenBank/DDBJ whole genome shotgun (WGS) entry which is preliminary data.</text>
</comment>
<keyword evidence="4 7" id="KW-0812">Transmembrane</keyword>
<dbReference type="Pfam" id="PF00813">
    <property type="entry name" value="FliP"/>
    <property type="match status" value="1"/>
</dbReference>
<evidence type="ECO:0000313" key="8">
    <source>
        <dbReference type="EMBL" id="MDR6532521.1"/>
    </source>
</evidence>
<comment type="similarity">
    <text evidence="2 7">Belongs to the FliP/MopC/SpaP family.</text>
</comment>
<sequence length="220" mass="23957">MDLSSFTPGSALITVILLALAPFVAVMVTSFTKIVVTLSLLRNALGLQQVPPNIVLNGLALILTLYVMYPVGQQMAAANQDVKPVAAVSSDTQALFTYADKAKEPLRAFLMKHSTPRERAFFLKTAQRINGPDKARAMTQRDFIVVVPAFTVSELAAAFQIGFLIFLPFLIIDLVVSNILLAMGMMMLSPTTVSLPFKLLLFVLIDGWVKLAHGLVLSYT</sequence>
<dbReference type="InterPro" id="IPR005773">
    <property type="entry name" value="T3SS_YscR-like"/>
</dbReference>
<dbReference type="EMBL" id="JAVDRL010000009">
    <property type="protein sequence ID" value="MDR6532521.1"/>
    <property type="molecule type" value="Genomic_DNA"/>
</dbReference>
<dbReference type="PANTHER" id="PTHR30587:SF2">
    <property type="entry name" value="SURFACE PRESENTATION OF ANTIGENS PROTEIN SPAP"/>
    <property type="match status" value="1"/>
</dbReference>
<dbReference type="Proteomes" id="UP001262754">
    <property type="component" value="Unassembled WGS sequence"/>
</dbReference>
<name>A0ABU1N233_9CAUL</name>
<keyword evidence="5 7" id="KW-1133">Transmembrane helix</keyword>
<evidence type="ECO:0000256" key="2">
    <source>
        <dbReference type="ARBA" id="ARBA00006257"/>
    </source>
</evidence>
<keyword evidence="3 7" id="KW-1003">Cell membrane</keyword>
<accession>A0ABU1N233</accession>
<evidence type="ECO:0000313" key="9">
    <source>
        <dbReference type="Proteomes" id="UP001262754"/>
    </source>
</evidence>
<evidence type="ECO:0000256" key="3">
    <source>
        <dbReference type="ARBA" id="ARBA00022475"/>
    </source>
</evidence>
<reference evidence="8 9" key="1">
    <citation type="submission" date="2023-07" db="EMBL/GenBank/DDBJ databases">
        <title>Sorghum-associated microbial communities from plants grown in Nebraska, USA.</title>
        <authorList>
            <person name="Schachtman D."/>
        </authorList>
    </citation>
    <scope>NUCLEOTIDE SEQUENCE [LARGE SCALE GENOMIC DNA]</scope>
    <source>
        <strain evidence="8 9">DS2154</strain>
    </source>
</reference>
<dbReference type="PRINTS" id="PR01302">
    <property type="entry name" value="TYPE3IMPPROT"/>
</dbReference>
<protein>
    <submittedName>
        <fullName evidence="8">Type III secretion protein R</fullName>
    </submittedName>
</protein>
<comment type="subcellular location">
    <subcellularLocation>
        <location evidence="1">Cell membrane</location>
        <topology evidence="1">Multi-pass membrane protein</topology>
    </subcellularLocation>
</comment>
<keyword evidence="9" id="KW-1185">Reference proteome</keyword>
<evidence type="ECO:0000256" key="6">
    <source>
        <dbReference type="ARBA" id="ARBA00023136"/>
    </source>
</evidence>
<evidence type="ECO:0000256" key="5">
    <source>
        <dbReference type="ARBA" id="ARBA00022989"/>
    </source>
</evidence>